<dbReference type="OrthoDB" id="2156220at2"/>
<keyword evidence="2" id="KW-1185">Reference proteome</keyword>
<sequence length="208" mass="22101">MRGCMAAILSGLLTTGCSVFGVRTVHEPAYTVERRLGAVEIRQYGPRVAAETLVSGDEIRARSVGFERLAGYIFGGNRDRRSIAMTAPVAQSRSIGMTAPVSQSRAGSGEWRVRFFMPAGSTIASLPVPNNAAVALVEAPPETVAVLRYSGTPTRAAVADADARLLSGLAGTGLRIDGLPFAWFYDPPWTIPALRRNEAVVRLASAAR</sequence>
<dbReference type="EMBL" id="VCDI01000002">
    <property type="protein sequence ID" value="TLU73605.1"/>
    <property type="molecule type" value="Genomic_DNA"/>
</dbReference>
<dbReference type="SUPFAM" id="SSF55136">
    <property type="entry name" value="Probable bacterial effector-binding domain"/>
    <property type="match status" value="1"/>
</dbReference>
<reference evidence="1 2" key="1">
    <citation type="submission" date="2019-05" db="EMBL/GenBank/DDBJ databases">
        <authorList>
            <person name="Pankratov T."/>
            <person name="Grouzdev D."/>
        </authorList>
    </citation>
    <scope>NUCLEOTIDE SEQUENCE [LARGE SCALE GENOMIC DNA]</scope>
    <source>
        <strain evidence="1 2">KEBCLARHB70R</strain>
    </source>
</reference>
<dbReference type="Pfam" id="PF04832">
    <property type="entry name" value="SOUL"/>
    <property type="match status" value="1"/>
</dbReference>
<name>A0A5R9J7N2_9PROT</name>
<dbReference type="AlphaFoldDB" id="A0A5R9J7N2"/>
<protein>
    <submittedName>
        <fullName evidence="1">Heme-binding protein</fullName>
    </submittedName>
</protein>
<dbReference type="InterPro" id="IPR011256">
    <property type="entry name" value="Reg_factor_effector_dom_sf"/>
</dbReference>
<dbReference type="Proteomes" id="UP000305654">
    <property type="component" value="Unassembled WGS sequence"/>
</dbReference>
<proteinExistence type="predicted"/>
<evidence type="ECO:0000313" key="2">
    <source>
        <dbReference type="Proteomes" id="UP000305654"/>
    </source>
</evidence>
<organism evidence="1 2">
    <name type="scientific">Lichenicoccus roseus</name>
    <dbReference type="NCBI Taxonomy" id="2683649"/>
    <lineage>
        <taxon>Bacteria</taxon>
        <taxon>Pseudomonadati</taxon>
        <taxon>Pseudomonadota</taxon>
        <taxon>Alphaproteobacteria</taxon>
        <taxon>Acetobacterales</taxon>
        <taxon>Acetobacteraceae</taxon>
        <taxon>Lichenicoccus</taxon>
    </lineage>
</organism>
<dbReference type="PROSITE" id="PS51257">
    <property type="entry name" value="PROKAR_LIPOPROTEIN"/>
    <property type="match status" value="1"/>
</dbReference>
<comment type="caution">
    <text evidence="1">The sequence shown here is derived from an EMBL/GenBank/DDBJ whole genome shotgun (WGS) entry which is preliminary data.</text>
</comment>
<dbReference type="Gene3D" id="3.20.80.10">
    <property type="entry name" value="Regulatory factor, effector binding domain"/>
    <property type="match status" value="1"/>
</dbReference>
<evidence type="ECO:0000313" key="1">
    <source>
        <dbReference type="EMBL" id="TLU73605.1"/>
    </source>
</evidence>
<dbReference type="PANTHER" id="PTHR11220">
    <property type="entry name" value="HEME-BINDING PROTEIN-RELATED"/>
    <property type="match status" value="1"/>
</dbReference>
<dbReference type="InterPro" id="IPR006917">
    <property type="entry name" value="SOUL_heme-bd"/>
</dbReference>
<gene>
    <name evidence="1" type="ORF">FE263_07110</name>
</gene>
<accession>A0A5R9J7N2</accession>
<dbReference type="PANTHER" id="PTHR11220:SF58">
    <property type="entry name" value="SOUL HEME-BINDING FAMILY PROTEIN"/>
    <property type="match status" value="1"/>
</dbReference>